<protein>
    <submittedName>
        <fullName evidence="1">Uncharacterized protein</fullName>
    </submittedName>
</protein>
<keyword evidence="2" id="KW-1185">Reference proteome</keyword>
<dbReference type="EMBL" id="CM056809">
    <property type="protein sequence ID" value="KAJ8647288.1"/>
    <property type="molecule type" value="Genomic_DNA"/>
</dbReference>
<gene>
    <name evidence="1" type="ORF">MRB53_000311</name>
</gene>
<evidence type="ECO:0000313" key="1">
    <source>
        <dbReference type="EMBL" id="KAJ8647288.1"/>
    </source>
</evidence>
<accession>A0ACC2MNT5</accession>
<sequence>MANTQNSWAGKLALRPFLLDRAREMVTVKAKADNNKTASWLGLGVCRVKEQSYAAGFSATHIHQVTSYNDPASKGLIKKLTLVTCGDG</sequence>
<name>A0ACC2MNT5_PERAE</name>
<organism evidence="1 2">
    <name type="scientific">Persea americana</name>
    <name type="common">Avocado</name>
    <dbReference type="NCBI Taxonomy" id="3435"/>
    <lineage>
        <taxon>Eukaryota</taxon>
        <taxon>Viridiplantae</taxon>
        <taxon>Streptophyta</taxon>
        <taxon>Embryophyta</taxon>
        <taxon>Tracheophyta</taxon>
        <taxon>Spermatophyta</taxon>
        <taxon>Magnoliopsida</taxon>
        <taxon>Magnoliidae</taxon>
        <taxon>Laurales</taxon>
        <taxon>Lauraceae</taxon>
        <taxon>Persea</taxon>
    </lineage>
</organism>
<dbReference type="Proteomes" id="UP001234297">
    <property type="component" value="Chromosome 1"/>
</dbReference>
<evidence type="ECO:0000313" key="2">
    <source>
        <dbReference type="Proteomes" id="UP001234297"/>
    </source>
</evidence>
<comment type="caution">
    <text evidence="1">The sequence shown here is derived from an EMBL/GenBank/DDBJ whole genome shotgun (WGS) entry which is preliminary data.</text>
</comment>
<proteinExistence type="predicted"/>
<reference evidence="1 2" key="1">
    <citation type="journal article" date="2022" name="Hortic Res">
        <title>A haplotype resolved chromosomal level avocado genome allows analysis of novel avocado genes.</title>
        <authorList>
            <person name="Nath O."/>
            <person name="Fletcher S.J."/>
            <person name="Hayward A."/>
            <person name="Shaw L.M."/>
            <person name="Masouleh A.K."/>
            <person name="Furtado A."/>
            <person name="Henry R.J."/>
            <person name="Mitter N."/>
        </authorList>
    </citation>
    <scope>NUCLEOTIDE SEQUENCE [LARGE SCALE GENOMIC DNA]</scope>
    <source>
        <strain evidence="2">cv. Hass</strain>
    </source>
</reference>